<dbReference type="Pfam" id="PF13274">
    <property type="entry name" value="SocA_Panacea"/>
    <property type="match status" value="1"/>
</dbReference>
<feature type="domain" description="Antitoxin SocA-like Panacea" evidence="1">
    <location>
        <begin position="32"/>
        <end position="125"/>
    </location>
</feature>
<reference evidence="2 3" key="1">
    <citation type="submission" date="2016-01" db="EMBL/GenBank/DDBJ databases">
        <authorList>
            <person name="McClelland M."/>
            <person name="Jain A."/>
            <person name="Saraogi P."/>
            <person name="Mendelson R."/>
            <person name="Westerman R."/>
            <person name="SanMiguel P."/>
            <person name="Csonka L."/>
        </authorList>
    </citation>
    <scope>NUCLEOTIDE SEQUENCE [LARGE SCALE GENOMIC DNA]</scope>
    <source>
        <strain evidence="2 3">R-53146</strain>
    </source>
</reference>
<organism evidence="2 3">
    <name type="scientific">Apibacter mensalis</name>
    <dbReference type="NCBI Taxonomy" id="1586267"/>
    <lineage>
        <taxon>Bacteria</taxon>
        <taxon>Pseudomonadati</taxon>
        <taxon>Bacteroidota</taxon>
        <taxon>Flavobacteriia</taxon>
        <taxon>Flavobacteriales</taxon>
        <taxon>Weeksellaceae</taxon>
        <taxon>Apibacter</taxon>
    </lineage>
</organism>
<sequence length="153" mass="17812">MNKNKPYDSVLVANYLLALANEKGVILNTTKVQKLLYMAYGLLLAEKNRIITDEQPKAWPYGPVFPKTRKKANYSKIQKTSDNEFSEIKEDFELTDCLNKIIDKFSGYTATQLSNWSHDPQGPWQKTVDTDCFEWNTPIPNNYIKDYFKEFII</sequence>
<name>A0A0X3AS18_9FLAO</name>
<dbReference type="EMBL" id="FCOR01000035">
    <property type="protein sequence ID" value="CVK17260.1"/>
    <property type="molecule type" value="Genomic_DNA"/>
</dbReference>
<accession>A0A0X3AS18</accession>
<dbReference type="Proteomes" id="UP000182761">
    <property type="component" value="Unassembled WGS sequence"/>
</dbReference>
<evidence type="ECO:0000313" key="2">
    <source>
        <dbReference type="EMBL" id="CVK17260.1"/>
    </source>
</evidence>
<protein>
    <submittedName>
        <fullName evidence="2">Uncharacterized phage-associated protein</fullName>
    </submittedName>
</protein>
<gene>
    <name evidence="2" type="ORF">Ga0061079_1352</name>
</gene>
<dbReference type="AlphaFoldDB" id="A0A0X3AS18"/>
<evidence type="ECO:0000313" key="3">
    <source>
        <dbReference type="Proteomes" id="UP000182761"/>
    </source>
</evidence>
<dbReference type="OrthoDB" id="9799173at2"/>
<dbReference type="InterPro" id="IPR025272">
    <property type="entry name" value="SocA_Panacea"/>
</dbReference>
<evidence type="ECO:0000259" key="1">
    <source>
        <dbReference type="Pfam" id="PF13274"/>
    </source>
</evidence>
<dbReference type="RefSeq" id="WP_055426408.1">
    <property type="nucleotide sequence ID" value="NZ_FCOR01000035.1"/>
</dbReference>
<keyword evidence="3" id="KW-1185">Reference proteome</keyword>
<proteinExistence type="predicted"/>